<evidence type="ECO:0000256" key="2">
    <source>
        <dbReference type="ARBA" id="ARBA00022729"/>
    </source>
</evidence>
<dbReference type="PANTHER" id="PTHR35936:SF19">
    <property type="entry name" value="AMINO-ACID-BINDING PROTEIN YXEM-RELATED"/>
    <property type="match status" value="1"/>
</dbReference>
<dbReference type="PANTHER" id="PTHR35936">
    <property type="entry name" value="MEMBRANE-BOUND LYTIC MUREIN TRANSGLYCOSYLASE F"/>
    <property type="match status" value="1"/>
</dbReference>
<dbReference type="SMART" id="SM00062">
    <property type="entry name" value="PBPb"/>
    <property type="match status" value="1"/>
</dbReference>
<dbReference type="AlphaFoldDB" id="A0A0S2K0W8"/>
<dbReference type="Gene3D" id="3.40.190.10">
    <property type="entry name" value="Periplasmic binding protein-like II"/>
    <property type="match status" value="2"/>
</dbReference>
<keyword evidence="2 3" id="KW-0732">Signal</keyword>
<sequence length="250" mass="28459">MRRFTTLLCLFFLFFSCSILAQNCKKIGVVSSWPPLTVFDSEGAAGLDVEIVKLIFGEANMCFKFVRLPSSARTFEEMSKGEIDVSTMTSFTQYRLKYGTFSKSYRDEKMRLLSLKKPTTLPSLEQLVSQDKTIGLSIGSYYGAELNQLMNKQKHKDQFVSLASANSRIEMLMKERVDFIIDDIISAHYYKTSLGYSNLNVWPYVVHDNPVHLLLSHQAFDESEVTKINSAIETLKTDIDSIVMNYLTSN</sequence>
<dbReference type="PATRIC" id="fig|161398.10.peg.1484"/>
<gene>
    <name evidence="5" type="ORF">PP2015_1460</name>
</gene>
<evidence type="ECO:0000259" key="4">
    <source>
        <dbReference type="SMART" id="SM00062"/>
    </source>
</evidence>
<accession>A0A0S2K0W8</accession>
<dbReference type="RefSeq" id="WP_058029654.1">
    <property type="nucleotide sequence ID" value="NZ_CP013187.1"/>
</dbReference>
<dbReference type="OrthoDB" id="9809567at2"/>
<comment type="similarity">
    <text evidence="1">Belongs to the bacterial solute-binding protein 3 family.</text>
</comment>
<dbReference type="SUPFAM" id="SSF53850">
    <property type="entry name" value="Periplasmic binding protein-like II"/>
    <property type="match status" value="1"/>
</dbReference>
<feature type="chain" id="PRO_5006600941" evidence="3">
    <location>
        <begin position="22"/>
        <end position="250"/>
    </location>
</feature>
<dbReference type="Pfam" id="PF00497">
    <property type="entry name" value="SBP_bac_3"/>
    <property type="match status" value="1"/>
</dbReference>
<name>A0A0S2K0W8_9GAMM</name>
<keyword evidence="6" id="KW-1185">Reference proteome</keyword>
<dbReference type="STRING" id="161398.PP2015_1460"/>
<feature type="domain" description="Solute-binding protein family 3/N-terminal" evidence="4">
    <location>
        <begin position="26"/>
        <end position="250"/>
    </location>
</feature>
<evidence type="ECO:0000313" key="5">
    <source>
        <dbReference type="EMBL" id="ALO41964.1"/>
    </source>
</evidence>
<dbReference type="EMBL" id="CP013187">
    <property type="protein sequence ID" value="ALO41964.1"/>
    <property type="molecule type" value="Genomic_DNA"/>
</dbReference>
<evidence type="ECO:0000256" key="1">
    <source>
        <dbReference type="ARBA" id="ARBA00010333"/>
    </source>
</evidence>
<dbReference type="InterPro" id="IPR001638">
    <property type="entry name" value="Solute-binding_3/MltF_N"/>
</dbReference>
<dbReference type="KEGG" id="pphe:PP2015_1460"/>
<reference evidence="5 6" key="1">
    <citation type="submission" date="2015-11" db="EMBL/GenBank/DDBJ databases">
        <authorList>
            <person name="Zhang Y."/>
            <person name="Guo Z."/>
        </authorList>
    </citation>
    <scope>NUCLEOTIDE SEQUENCE [LARGE SCALE GENOMIC DNA]</scope>
    <source>
        <strain evidence="5 6">KCTC 12086</strain>
    </source>
</reference>
<dbReference type="PROSITE" id="PS51257">
    <property type="entry name" value="PROKAR_LIPOPROTEIN"/>
    <property type="match status" value="1"/>
</dbReference>
<protein>
    <submittedName>
        <fullName evidence="5">ABC-type amino acid transport protein</fullName>
    </submittedName>
</protein>
<evidence type="ECO:0000313" key="6">
    <source>
        <dbReference type="Proteomes" id="UP000061457"/>
    </source>
</evidence>
<evidence type="ECO:0000256" key="3">
    <source>
        <dbReference type="SAM" id="SignalP"/>
    </source>
</evidence>
<dbReference type="Proteomes" id="UP000061457">
    <property type="component" value="Chromosome I"/>
</dbReference>
<feature type="signal peptide" evidence="3">
    <location>
        <begin position="1"/>
        <end position="21"/>
    </location>
</feature>
<proteinExistence type="inferred from homology"/>
<organism evidence="5 6">
    <name type="scientific">Pseudoalteromonas phenolica</name>
    <dbReference type="NCBI Taxonomy" id="161398"/>
    <lineage>
        <taxon>Bacteria</taxon>
        <taxon>Pseudomonadati</taxon>
        <taxon>Pseudomonadota</taxon>
        <taxon>Gammaproteobacteria</taxon>
        <taxon>Alteromonadales</taxon>
        <taxon>Pseudoalteromonadaceae</taxon>
        <taxon>Pseudoalteromonas</taxon>
    </lineage>
</organism>